<evidence type="ECO:0000256" key="2">
    <source>
        <dbReference type="ARBA" id="ARBA00004651"/>
    </source>
</evidence>
<dbReference type="GO" id="GO:0005886">
    <property type="term" value="C:plasma membrane"/>
    <property type="evidence" value="ECO:0007669"/>
    <property type="project" value="UniProtKB-SubCell"/>
</dbReference>
<evidence type="ECO:0000256" key="6">
    <source>
        <dbReference type="ARBA" id="ARBA00022679"/>
    </source>
</evidence>
<dbReference type="InterPro" id="IPR004358">
    <property type="entry name" value="Sig_transdc_His_kin-like_C"/>
</dbReference>
<dbReference type="GO" id="GO:0000156">
    <property type="term" value="F:phosphorelay response regulator activity"/>
    <property type="evidence" value="ECO:0007669"/>
    <property type="project" value="TreeGrafter"/>
</dbReference>
<dbReference type="SUPFAM" id="SSF158472">
    <property type="entry name" value="HAMP domain-like"/>
    <property type="match status" value="1"/>
</dbReference>
<dbReference type="Pfam" id="PF00672">
    <property type="entry name" value="HAMP"/>
    <property type="match status" value="1"/>
</dbReference>
<dbReference type="Gene3D" id="3.30.450.20">
    <property type="entry name" value="PAS domain"/>
    <property type="match status" value="1"/>
</dbReference>
<dbReference type="Gene3D" id="6.10.340.10">
    <property type="match status" value="1"/>
</dbReference>
<dbReference type="AlphaFoldDB" id="A0A7G6VR28"/>
<comment type="catalytic activity">
    <reaction evidence="1">
        <text>ATP + protein L-histidine = ADP + protein N-phospho-L-histidine.</text>
        <dbReference type="EC" id="2.7.13.3"/>
    </reaction>
</comment>
<feature type="domain" description="HAMP" evidence="18">
    <location>
        <begin position="353"/>
        <end position="406"/>
    </location>
</feature>
<dbReference type="SMART" id="SM00304">
    <property type="entry name" value="HAMP"/>
    <property type="match status" value="1"/>
</dbReference>
<evidence type="ECO:0000313" key="19">
    <source>
        <dbReference type="EMBL" id="QNE04193.1"/>
    </source>
</evidence>
<evidence type="ECO:0000259" key="17">
    <source>
        <dbReference type="PROSITE" id="PS50112"/>
    </source>
</evidence>
<feature type="region of interest" description="Disordered" evidence="14">
    <location>
        <begin position="755"/>
        <end position="775"/>
    </location>
</feature>
<keyword evidence="9" id="KW-0418">Kinase</keyword>
<dbReference type="PANTHER" id="PTHR42878:SF7">
    <property type="entry name" value="SENSOR HISTIDINE KINASE GLRK"/>
    <property type="match status" value="1"/>
</dbReference>
<evidence type="ECO:0000256" key="9">
    <source>
        <dbReference type="ARBA" id="ARBA00022777"/>
    </source>
</evidence>
<dbReference type="Pfam" id="PF19312">
    <property type="entry name" value="NtrY_N"/>
    <property type="match status" value="1"/>
</dbReference>
<dbReference type="SUPFAM" id="SSF47384">
    <property type="entry name" value="Homodimeric domain of signal transducing histidine kinase"/>
    <property type="match status" value="1"/>
</dbReference>
<dbReference type="InterPro" id="IPR017232">
    <property type="entry name" value="NtrY"/>
</dbReference>
<protein>
    <recommendedName>
        <fullName evidence="3">histidine kinase</fullName>
        <ecNumber evidence="3">2.7.13.3</ecNumber>
    </recommendedName>
</protein>
<evidence type="ECO:0000259" key="16">
    <source>
        <dbReference type="PROSITE" id="PS50109"/>
    </source>
</evidence>
<evidence type="ECO:0000256" key="5">
    <source>
        <dbReference type="ARBA" id="ARBA00022553"/>
    </source>
</evidence>
<dbReference type="SMART" id="SM00387">
    <property type="entry name" value="HATPase_c"/>
    <property type="match status" value="1"/>
</dbReference>
<dbReference type="InterPro" id="IPR000014">
    <property type="entry name" value="PAS"/>
</dbReference>
<feature type="domain" description="PAS" evidence="17">
    <location>
        <begin position="418"/>
        <end position="453"/>
    </location>
</feature>
<dbReference type="InterPro" id="IPR005467">
    <property type="entry name" value="His_kinase_dom"/>
</dbReference>
<dbReference type="SUPFAM" id="SSF55785">
    <property type="entry name" value="PYP-like sensor domain (PAS domain)"/>
    <property type="match status" value="1"/>
</dbReference>
<dbReference type="EC" id="2.7.13.3" evidence="3"/>
<dbReference type="InterPro" id="IPR003594">
    <property type="entry name" value="HATPase_dom"/>
</dbReference>
<organism evidence="19 20">
    <name type="scientific">Croceicoccus marinus</name>
    <dbReference type="NCBI Taxonomy" id="450378"/>
    <lineage>
        <taxon>Bacteria</taxon>
        <taxon>Pseudomonadati</taxon>
        <taxon>Pseudomonadota</taxon>
        <taxon>Alphaproteobacteria</taxon>
        <taxon>Sphingomonadales</taxon>
        <taxon>Erythrobacteraceae</taxon>
        <taxon>Croceicoccus</taxon>
    </lineage>
</organism>
<gene>
    <name evidence="19" type="ORF">H4O24_09290</name>
</gene>
<comment type="subcellular location">
    <subcellularLocation>
        <location evidence="2">Cell membrane</location>
        <topology evidence="2">Multi-pass membrane protein</topology>
    </subcellularLocation>
</comment>
<dbReference type="GO" id="GO:0005524">
    <property type="term" value="F:ATP binding"/>
    <property type="evidence" value="ECO:0007669"/>
    <property type="project" value="UniProtKB-KW"/>
</dbReference>
<feature type="transmembrane region" description="Helical" evidence="15">
    <location>
        <begin position="126"/>
        <end position="151"/>
    </location>
</feature>
<feature type="region of interest" description="Disordered" evidence="14">
    <location>
        <begin position="1"/>
        <end position="28"/>
    </location>
</feature>
<evidence type="ECO:0000256" key="13">
    <source>
        <dbReference type="ARBA" id="ARBA00023136"/>
    </source>
</evidence>
<accession>A0A7G6VR28</accession>
<dbReference type="InterPro" id="IPR036890">
    <property type="entry name" value="HATPase_C_sf"/>
</dbReference>
<keyword evidence="4" id="KW-1003">Cell membrane</keyword>
<feature type="compositionally biased region" description="Polar residues" evidence="14">
    <location>
        <begin position="1"/>
        <end position="10"/>
    </location>
</feature>
<dbReference type="PANTHER" id="PTHR42878">
    <property type="entry name" value="TWO-COMPONENT HISTIDINE KINASE"/>
    <property type="match status" value="1"/>
</dbReference>
<dbReference type="SMART" id="SM00388">
    <property type="entry name" value="HisKA"/>
    <property type="match status" value="1"/>
</dbReference>
<dbReference type="InterPro" id="IPR003660">
    <property type="entry name" value="HAMP_dom"/>
</dbReference>
<proteinExistence type="predicted"/>
<dbReference type="Gene3D" id="1.10.287.130">
    <property type="match status" value="1"/>
</dbReference>
<dbReference type="Pfam" id="PF02518">
    <property type="entry name" value="HATPase_c"/>
    <property type="match status" value="1"/>
</dbReference>
<evidence type="ECO:0000256" key="11">
    <source>
        <dbReference type="ARBA" id="ARBA00022989"/>
    </source>
</evidence>
<dbReference type="InterPro" id="IPR050351">
    <property type="entry name" value="BphY/WalK/GraS-like"/>
</dbReference>
<dbReference type="PRINTS" id="PR00344">
    <property type="entry name" value="BCTRLSENSOR"/>
</dbReference>
<evidence type="ECO:0000256" key="14">
    <source>
        <dbReference type="SAM" id="MobiDB-lite"/>
    </source>
</evidence>
<keyword evidence="13 15" id="KW-0472">Membrane</keyword>
<keyword evidence="12" id="KW-0902">Two-component regulatory system</keyword>
<reference evidence="19 20" key="1">
    <citation type="submission" date="2020-08" db="EMBL/GenBank/DDBJ databases">
        <authorList>
            <person name="Liu G."/>
            <person name="Sun C."/>
        </authorList>
    </citation>
    <scope>NUCLEOTIDE SEQUENCE [LARGE SCALE GENOMIC DNA]</scope>
    <source>
        <strain evidence="19 20">OT19</strain>
    </source>
</reference>
<dbReference type="CDD" id="cd00082">
    <property type="entry name" value="HisKA"/>
    <property type="match status" value="1"/>
</dbReference>
<dbReference type="Gene3D" id="3.30.565.10">
    <property type="entry name" value="Histidine kinase-like ATPase, C-terminal domain"/>
    <property type="match status" value="1"/>
</dbReference>
<name>A0A7G6VR28_9SPHN</name>
<dbReference type="GO" id="GO:0007234">
    <property type="term" value="P:osmosensory signaling via phosphorelay pathway"/>
    <property type="evidence" value="ECO:0007669"/>
    <property type="project" value="TreeGrafter"/>
</dbReference>
<evidence type="ECO:0000313" key="20">
    <source>
        <dbReference type="Proteomes" id="UP000515297"/>
    </source>
</evidence>
<keyword evidence="10" id="KW-0067">ATP-binding</keyword>
<evidence type="ECO:0000256" key="12">
    <source>
        <dbReference type="ARBA" id="ARBA00023012"/>
    </source>
</evidence>
<dbReference type="SUPFAM" id="SSF55874">
    <property type="entry name" value="ATPase domain of HSP90 chaperone/DNA topoisomerase II/histidine kinase"/>
    <property type="match status" value="1"/>
</dbReference>
<dbReference type="InterPro" id="IPR035965">
    <property type="entry name" value="PAS-like_dom_sf"/>
</dbReference>
<dbReference type="PROSITE" id="PS50112">
    <property type="entry name" value="PAS"/>
    <property type="match status" value="1"/>
</dbReference>
<dbReference type="RefSeq" id="WP_185883494.1">
    <property type="nucleotide sequence ID" value="NZ_CP060052.1"/>
</dbReference>
<feature type="transmembrane region" description="Helical" evidence="15">
    <location>
        <begin position="49"/>
        <end position="73"/>
    </location>
</feature>
<evidence type="ECO:0000256" key="8">
    <source>
        <dbReference type="ARBA" id="ARBA00022741"/>
    </source>
</evidence>
<dbReference type="InterPro" id="IPR045671">
    <property type="entry name" value="NtrY-like_N"/>
</dbReference>
<dbReference type="GO" id="GO:0030295">
    <property type="term" value="F:protein kinase activator activity"/>
    <property type="evidence" value="ECO:0007669"/>
    <property type="project" value="TreeGrafter"/>
</dbReference>
<dbReference type="PROSITE" id="PS50885">
    <property type="entry name" value="HAMP"/>
    <property type="match status" value="1"/>
</dbReference>
<dbReference type="Pfam" id="PF00512">
    <property type="entry name" value="HisKA"/>
    <property type="match status" value="1"/>
</dbReference>
<keyword evidence="11 15" id="KW-1133">Transmembrane helix</keyword>
<dbReference type="EMBL" id="CP060052">
    <property type="protein sequence ID" value="QNE04193.1"/>
    <property type="molecule type" value="Genomic_DNA"/>
</dbReference>
<evidence type="ECO:0000256" key="15">
    <source>
        <dbReference type="SAM" id="Phobius"/>
    </source>
</evidence>
<keyword evidence="6" id="KW-0808">Transferase</keyword>
<evidence type="ECO:0000259" key="18">
    <source>
        <dbReference type="PROSITE" id="PS50885"/>
    </source>
</evidence>
<dbReference type="InterPro" id="IPR003661">
    <property type="entry name" value="HisK_dim/P_dom"/>
</dbReference>
<dbReference type="InterPro" id="IPR036097">
    <property type="entry name" value="HisK_dim/P_sf"/>
</dbReference>
<keyword evidence="8" id="KW-0547">Nucleotide-binding</keyword>
<dbReference type="CDD" id="cd06225">
    <property type="entry name" value="HAMP"/>
    <property type="match status" value="1"/>
</dbReference>
<evidence type="ECO:0000256" key="3">
    <source>
        <dbReference type="ARBA" id="ARBA00012438"/>
    </source>
</evidence>
<evidence type="ECO:0000256" key="7">
    <source>
        <dbReference type="ARBA" id="ARBA00022692"/>
    </source>
</evidence>
<dbReference type="PROSITE" id="PS50109">
    <property type="entry name" value="HIS_KIN"/>
    <property type="match status" value="1"/>
</dbReference>
<feature type="transmembrane region" description="Helical" evidence="15">
    <location>
        <begin position="85"/>
        <end position="105"/>
    </location>
</feature>
<feature type="domain" description="Histidine kinase" evidence="16">
    <location>
        <begin position="533"/>
        <end position="751"/>
    </location>
</feature>
<evidence type="ECO:0000256" key="1">
    <source>
        <dbReference type="ARBA" id="ARBA00000085"/>
    </source>
</evidence>
<keyword evidence="5" id="KW-0597">Phosphoprotein</keyword>
<evidence type="ECO:0000256" key="4">
    <source>
        <dbReference type="ARBA" id="ARBA00022475"/>
    </source>
</evidence>
<dbReference type="PIRSF" id="PIRSF037532">
    <property type="entry name" value="STHK_NtrY"/>
    <property type="match status" value="1"/>
</dbReference>
<evidence type="ECO:0000256" key="10">
    <source>
        <dbReference type="ARBA" id="ARBA00022840"/>
    </source>
</evidence>
<sequence length="775" mass="84291">MQSPSHSPVQSADGDDAPAEGQGAAAGNSAGRDWQRLLRRVGIVWHRSNGFAVLEIACIVAIAVTVIFGWLALDGRNDEALLPTATTTTLLVVTLVPGMGLMVLIGRRLALRRARRLTGSTGRMHVRLVFFFSLLAAVPTLLVVVFASFLFQSGVEFWFSDRSRGLLEDANELARGYYEQNFRDIGDNAIAMADDIRFYLDRAPITSPEFAEAYTRQVILREFDSSAIVELGSDGTVRTAAIVDPESDFGPANIRPEIFTKLIEGSRVEVTAVAERTEAVAPLDIGAGIFLYTSRESDPLALSQWQRAQSVLANYDVLTDNVRSLQLQFNIALLVVSLALVGLAVWFALRFADRQVGPLAELVDAARDVGAGNFSSRVSGRTGADEIGLLNRAFNRMTVQIERQTAALLSANEQLHERRAFIEAVLDSATAGIVSIDTEGTILLINGSAQTLLVGENDDAPVGRTLADVAPTLAALVEEGKSAGIVQIPRGGDMRTLAVKRARTTHGHVLTFEDITRQLLDQRRAAWSDVARRIAHEIKNPLTPIQLATERLNRRYRRQIETDGELFDELTQTIIRQVGDLRKMVDEFSSFARMPKPSFRREDVSELVRQSMFLQEVGHPGITYRFRAEEGDTGIDCDRHQVGQAMTNVLKNAAEAIEARKLGEGDDFRGHIEVGLQPDSKGVTITVTDNGSGLPQQGERIVEPYMTTREKGTGLGLAIVQKILGEHGGHIGFEAAQHGGTTVRMRFARDPLAEEAAAGAGVGGAPDGNGRQAAE</sequence>
<keyword evidence="7 15" id="KW-0812">Transmembrane</keyword>
<dbReference type="Proteomes" id="UP000515297">
    <property type="component" value="Chromosome"/>
</dbReference>
<dbReference type="GO" id="GO:0000155">
    <property type="term" value="F:phosphorelay sensor kinase activity"/>
    <property type="evidence" value="ECO:0007669"/>
    <property type="project" value="InterPro"/>
</dbReference>